<feature type="chain" id="PRO_5046018859" evidence="1">
    <location>
        <begin position="24"/>
        <end position="212"/>
    </location>
</feature>
<dbReference type="InterPro" id="IPR013424">
    <property type="entry name" value="Ice-binding_C"/>
</dbReference>
<dbReference type="Gene3D" id="2.60.120.380">
    <property type="match status" value="1"/>
</dbReference>
<dbReference type="PROSITE" id="PS51257">
    <property type="entry name" value="PROKAR_LIPOPROTEIN"/>
    <property type="match status" value="1"/>
</dbReference>
<dbReference type="Pfam" id="PF07589">
    <property type="entry name" value="PEP-CTERM"/>
    <property type="match status" value="1"/>
</dbReference>
<evidence type="ECO:0000256" key="1">
    <source>
        <dbReference type="SAM" id="SignalP"/>
    </source>
</evidence>
<dbReference type="Proteomes" id="UP001163336">
    <property type="component" value="Chromosome"/>
</dbReference>
<feature type="signal peptide" evidence="1">
    <location>
        <begin position="1"/>
        <end position="23"/>
    </location>
</feature>
<sequence length="212" mass="22776">MNMSIKPIALLLALCACVSSASAANISYTGEFTYDNDVKLFQFTVDTLSTVGLRTWSYAGGINAAGETIARGGFDPIVALFDAAGQLVAEQDDGGCRKVAADALTRQCWDINLSIELAPGTYTASLQQYNNYHVSSYLADGFYYQDAQYRNFRNGFVDEMDVKRNASWAFDLLNVSLPAPADVPEPGSIWLVGAALAGLSALRRRKAGASST</sequence>
<protein>
    <submittedName>
        <fullName evidence="3">PEP-CTERM domain protein</fullName>
    </submittedName>
</protein>
<organism evidence="3 4">
    <name type="scientific">Massilia varians</name>
    <dbReference type="NCBI Taxonomy" id="457921"/>
    <lineage>
        <taxon>Bacteria</taxon>
        <taxon>Pseudomonadati</taxon>
        <taxon>Pseudomonadota</taxon>
        <taxon>Betaproteobacteria</taxon>
        <taxon>Burkholderiales</taxon>
        <taxon>Oxalobacteraceae</taxon>
        <taxon>Telluria group</taxon>
        <taxon>Massilia</taxon>
    </lineage>
</organism>
<proteinExistence type="predicted"/>
<gene>
    <name evidence="3" type="ORF">MasN3_25730</name>
</gene>
<name>A0ABM8C750_9BURK</name>
<evidence type="ECO:0000259" key="2">
    <source>
        <dbReference type="Pfam" id="PF07589"/>
    </source>
</evidence>
<keyword evidence="4" id="KW-1185">Reference proteome</keyword>
<keyword evidence="1" id="KW-0732">Signal</keyword>
<reference evidence="3" key="1">
    <citation type="submission" date="2022-11" db="EMBL/GenBank/DDBJ databases">
        <title>Isolation and characterization of PLA-degrading bacterium Massilia sp. from Antarctic soil.</title>
        <authorList>
            <person name="Sato K."/>
            <person name="Gomez-Fuentes C."/>
            <person name="Ahmad S.A."/>
            <person name="Zulkharnain A."/>
        </authorList>
    </citation>
    <scope>NUCLEOTIDE SEQUENCE</scope>
    <source>
        <strain evidence="3">N-3</strain>
    </source>
</reference>
<accession>A0ABM8C750</accession>
<feature type="domain" description="Ice-binding protein C-terminal" evidence="2">
    <location>
        <begin position="182"/>
        <end position="205"/>
    </location>
</feature>
<dbReference type="NCBIfam" id="NF038127">
    <property type="entry name" value="FDP_fam"/>
    <property type="match status" value="1"/>
</dbReference>
<dbReference type="EMBL" id="AP026966">
    <property type="protein sequence ID" value="BDT59079.1"/>
    <property type="molecule type" value="Genomic_DNA"/>
</dbReference>
<evidence type="ECO:0000313" key="3">
    <source>
        <dbReference type="EMBL" id="BDT59079.1"/>
    </source>
</evidence>
<evidence type="ECO:0000313" key="4">
    <source>
        <dbReference type="Proteomes" id="UP001163336"/>
    </source>
</evidence>
<dbReference type="NCBIfam" id="TIGR02595">
    <property type="entry name" value="PEP_CTERM"/>
    <property type="match status" value="1"/>
</dbReference>